<dbReference type="PRINTS" id="PR00385">
    <property type="entry name" value="P450"/>
</dbReference>
<keyword evidence="4 6" id="KW-0479">Metal-binding</keyword>
<dbReference type="GO" id="GO:0005506">
    <property type="term" value="F:iron ion binding"/>
    <property type="evidence" value="ECO:0007669"/>
    <property type="project" value="InterPro"/>
</dbReference>
<evidence type="ECO:0000256" key="4">
    <source>
        <dbReference type="ARBA" id="ARBA00022723"/>
    </source>
</evidence>
<comment type="similarity">
    <text evidence="2 6">Belongs to the cytochrome P450 family.</text>
</comment>
<dbReference type="EMBL" id="JAJSPL020000048">
    <property type="protein sequence ID" value="KAK7733084.1"/>
    <property type="molecule type" value="Genomic_DNA"/>
</dbReference>
<evidence type="ECO:0000313" key="8">
    <source>
        <dbReference type="Proteomes" id="UP001320245"/>
    </source>
</evidence>
<dbReference type="PANTHER" id="PTHR24305:SF166">
    <property type="entry name" value="CYTOCHROME P450 12A4, MITOCHONDRIAL-RELATED"/>
    <property type="match status" value="1"/>
</dbReference>
<dbReference type="Pfam" id="PF00067">
    <property type="entry name" value="p450"/>
    <property type="match status" value="1"/>
</dbReference>
<evidence type="ECO:0008006" key="9">
    <source>
        <dbReference type="Google" id="ProtNLM"/>
    </source>
</evidence>
<evidence type="ECO:0000256" key="1">
    <source>
        <dbReference type="ARBA" id="ARBA00001971"/>
    </source>
</evidence>
<evidence type="ECO:0000313" key="7">
    <source>
        <dbReference type="EMBL" id="KAK7733084.1"/>
    </source>
</evidence>
<dbReference type="SUPFAM" id="SSF48264">
    <property type="entry name" value="Cytochrome P450"/>
    <property type="match status" value="1"/>
</dbReference>
<dbReference type="InterPro" id="IPR036396">
    <property type="entry name" value="Cyt_P450_sf"/>
</dbReference>
<dbReference type="Gene3D" id="1.10.630.10">
    <property type="entry name" value="Cytochrome P450"/>
    <property type="match status" value="1"/>
</dbReference>
<keyword evidence="6" id="KW-0560">Oxidoreductase</keyword>
<name>A0AAN9YC96_9PEZI</name>
<keyword evidence="5 6" id="KW-0408">Iron</keyword>
<keyword evidence="3 6" id="KW-0349">Heme</keyword>
<dbReference type="InterPro" id="IPR050121">
    <property type="entry name" value="Cytochrome_P450_monoxygenase"/>
</dbReference>
<protein>
    <recommendedName>
        <fullName evidence="9">Cytochrome P450</fullName>
    </recommendedName>
</protein>
<sequence>MPNILVSSRNIWLYVADAGAVADIWRGGKDFPREVSVTESVIVWSEAVTVAHNVLRYWTSKPSVDTAADDLRTLSLHVMSRAGFGKSFKFQGHEEREAAAPADISMSYKDSLQIILENCILVYEEEKQAHVKGKSADRNFMTSLVRASQDETDSSLAGLTESEIYGNMFTFNFAGHNTTAHTFTFALNFLAANPNIQDWVSEEICHALGGREPHGWSLSSDFPRLRRCLAVMYETLRLYTPVPTSKFCRWAAASTDPQYWGDDSLEWRPSRFIRSPDPTSITTGTPLDNEEFSTPERGTYLAWSGGARDCVGRKFSQVEFVAVMASLFRDWRVGPVLRDNETPEGARKRVLEQIETDSAPVLLLQMLHPERCPLVWSRK</sequence>
<accession>A0AAN9YC96</accession>
<dbReference type="GO" id="GO:0004497">
    <property type="term" value="F:monooxygenase activity"/>
    <property type="evidence" value="ECO:0007669"/>
    <property type="project" value="UniProtKB-KW"/>
</dbReference>
<dbReference type="InterPro" id="IPR017972">
    <property type="entry name" value="Cyt_P450_CS"/>
</dbReference>
<dbReference type="PANTHER" id="PTHR24305">
    <property type="entry name" value="CYTOCHROME P450"/>
    <property type="match status" value="1"/>
</dbReference>
<keyword evidence="6" id="KW-0503">Monooxygenase</keyword>
<dbReference type="GO" id="GO:0020037">
    <property type="term" value="F:heme binding"/>
    <property type="evidence" value="ECO:0007669"/>
    <property type="project" value="InterPro"/>
</dbReference>
<comment type="cofactor">
    <cofactor evidence="1">
        <name>heme</name>
        <dbReference type="ChEBI" id="CHEBI:30413"/>
    </cofactor>
</comment>
<evidence type="ECO:0000256" key="6">
    <source>
        <dbReference type="RuleBase" id="RU000461"/>
    </source>
</evidence>
<comment type="caution">
    <text evidence="7">The sequence shown here is derived from an EMBL/GenBank/DDBJ whole genome shotgun (WGS) entry which is preliminary data.</text>
</comment>
<dbReference type="Proteomes" id="UP001320245">
    <property type="component" value="Unassembled WGS sequence"/>
</dbReference>
<evidence type="ECO:0000256" key="2">
    <source>
        <dbReference type="ARBA" id="ARBA00010617"/>
    </source>
</evidence>
<dbReference type="PROSITE" id="PS00086">
    <property type="entry name" value="CYTOCHROME_P450"/>
    <property type="match status" value="1"/>
</dbReference>
<keyword evidence="8" id="KW-1185">Reference proteome</keyword>
<gene>
    <name evidence="7" type="ORF">SLS53_008272</name>
</gene>
<dbReference type="InterPro" id="IPR001128">
    <property type="entry name" value="Cyt_P450"/>
</dbReference>
<evidence type="ECO:0000256" key="3">
    <source>
        <dbReference type="ARBA" id="ARBA00022617"/>
    </source>
</evidence>
<organism evidence="7 8">
    <name type="scientific">Cytospora paraplurivora</name>
    <dbReference type="NCBI Taxonomy" id="2898453"/>
    <lineage>
        <taxon>Eukaryota</taxon>
        <taxon>Fungi</taxon>
        <taxon>Dikarya</taxon>
        <taxon>Ascomycota</taxon>
        <taxon>Pezizomycotina</taxon>
        <taxon>Sordariomycetes</taxon>
        <taxon>Sordariomycetidae</taxon>
        <taxon>Diaporthales</taxon>
        <taxon>Cytosporaceae</taxon>
        <taxon>Cytospora</taxon>
    </lineage>
</organism>
<reference evidence="7 8" key="1">
    <citation type="journal article" date="2023" name="PLoS ONE">
        <title>Cytospora paraplurivora sp. nov. isolated from orchards with fruit tree decline syndrome in Ontario, Canada.</title>
        <authorList>
            <person name="Ilyukhin E."/>
            <person name="Nguyen H.D.T."/>
            <person name="Castle A.J."/>
            <person name="Ellouze W."/>
        </authorList>
    </citation>
    <scope>NUCLEOTIDE SEQUENCE [LARGE SCALE GENOMIC DNA]</scope>
    <source>
        <strain evidence="7 8">FDS-564</strain>
    </source>
</reference>
<proteinExistence type="inferred from homology"/>
<dbReference type="GO" id="GO:0016705">
    <property type="term" value="F:oxidoreductase activity, acting on paired donors, with incorporation or reduction of molecular oxygen"/>
    <property type="evidence" value="ECO:0007669"/>
    <property type="project" value="InterPro"/>
</dbReference>
<dbReference type="AlphaFoldDB" id="A0AAN9YC96"/>
<evidence type="ECO:0000256" key="5">
    <source>
        <dbReference type="ARBA" id="ARBA00023004"/>
    </source>
</evidence>